<reference evidence="2 3" key="1">
    <citation type="submission" date="2024-09" db="EMBL/GenBank/DDBJ databases">
        <authorList>
            <person name="Sun Q."/>
            <person name="Mori K."/>
        </authorList>
    </citation>
    <scope>NUCLEOTIDE SEQUENCE [LARGE SCALE GENOMIC DNA]</scope>
    <source>
        <strain evidence="2 3">CCM 7468</strain>
    </source>
</reference>
<evidence type="ECO:0000313" key="3">
    <source>
        <dbReference type="Proteomes" id="UP001589789"/>
    </source>
</evidence>
<proteinExistence type="predicted"/>
<evidence type="ECO:0000256" key="1">
    <source>
        <dbReference type="SAM" id="MobiDB-lite"/>
    </source>
</evidence>
<dbReference type="RefSeq" id="WP_377049037.1">
    <property type="nucleotide sequence ID" value="NZ_JBHLVZ010000002.1"/>
</dbReference>
<name>A0ABV6IMR4_9PROT</name>
<organism evidence="2 3">
    <name type="scientific">Muricoccus vinaceus</name>
    <dbReference type="NCBI Taxonomy" id="424704"/>
    <lineage>
        <taxon>Bacteria</taxon>
        <taxon>Pseudomonadati</taxon>
        <taxon>Pseudomonadota</taxon>
        <taxon>Alphaproteobacteria</taxon>
        <taxon>Acetobacterales</taxon>
        <taxon>Roseomonadaceae</taxon>
        <taxon>Muricoccus</taxon>
    </lineage>
</organism>
<feature type="compositionally biased region" description="Basic and acidic residues" evidence="1">
    <location>
        <begin position="1"/>
        <end position="13"/>
    </location>
</feature>
<feature type="region of interest" description="Disordered" evidence="1">
    <location>
        <begin position="1"/>
        <end position="80"/>
    </location>
</feature>
<dbReference type="EMBL" id="JBHLVZ010000002">
    <property type="protein sequence ID" value="MFC0384904.1"/>
    <property type="molecule type" value="Genomic_DNA"/>
</dbReference>
<evidence type="ECO:0000313" key="2">
    <source>
        <dbReference type="EMBL" id="MFC0384904.1"/>
    </source>
</evidence>
<accession>A0ABV6IMR4</accession>
<protein>
    <submittedName>
        <fullName evidence="2">Uncharacterized protein</fullName>
    </submittedName>
</protein>
<gene>
    <name evidence="2" type="ORF">ACFFIC_04980</name>
</gene>
<dbReference type="Proteomes" id="UP001589789">
    <property type="component" value="Unassembled WGS sequence"/>
</dbReference>
<keyword evidence="3" id="KW-1185">Reference proteome</keyword>
<sequence length="80" mass="8091">MDKDKTDQKRDSETGDWVSDLKPGAGTEAKVDKGVEDTFPASDPAPKTGTTGFISPSGHDTGAKTDQGKGAPGTASGGKP</sequence>
<comment type="caution">
    <text evidence="2">The sequence shown here is derived from an EMBL/GenBank/DDBJ whole genome shotgun (WGS) entry which is preliminary data.</text>
</comment>